<dbReference type="InterPro" id="IPR045865">
    <property type="entry name" value="ACT-like_dom_sf"/>
</dbReference>
<keyword evidence="12" id="KW-1185">Reference proteome</keyword>
<dbReference type="SUPFAM" id="SSF51569">
    <property type="entry name" value="Aldolase"/>
    <property type="match status" value="1"/>
</dbReference>
<dbReference type="SUPFAM" id="SSF55021">
    <property type="entry name" value="ACT-like"/>
    <property type="match status" value="1"/>
</dbReference>
<evidence type="ECO:0000259" key="8">
    <source>
        <dbReference type="PROSITE" id="PS51168"/>
    </source>
</evidence>
<name>A0ABN0PJB9_9GAMM</name>
<dbReference type="InterPro" id="IPR006218">
    <property type="entry name" value="DAHP1/KDSA"/>
</dbReference>
<keyword evidence="6" id="KW-0456">Lyase</keyword>
<dbReference type="PROSITE" id="PS51671">
    <property type="entry name" value="ACT"/>
    <property type="match status" value="1"/>
</dbReference>
<dbReference type="PROSITE" id="PS51171">
    <property type="entry name" value="PREPHENATE_DEHYDR_3"/>
    <property type="match status" value="1"/>
</dbReference>
<reference evidence="11 12" key="1">
    <citation type="journal article" date="2013" name="Genome Announc.">
        <title>Draft Genome Sequence of Shewanella decolorationis S12, a Dye-Degrading Bacterium Isolated from a Wastewater Treatment Plant.</title>
        <authorList>
            <person name="Xu M."/>
            <person name="Fang Y."/>
            <person name="Liu J."/>
            <person name="Chen X."/>
            <person name="Sun G."/>
            <person name="Guo J."/>
            <person name="Hua Z."/>
            <person name="Tu Q."/>
            <person name="Wu L."/>
            <person name="Zhou J."/>
            <person name="Liu X."/>
        </authorList>
    </citation>
    <scope>NUCLEOTIDE SEQUENCE [LARGE SCALE GENOMIC DNA]</scope>
    <source>
        <strain evidence="11 12">S12</strain>
    </source>
</reference>
<sequence>MQKPQPLNQTREQITHLDNELLSLLAERRRLSLEVARSKEVDVRPIRDTQREKELLARLVTAGREKGLDAHYVISLYQSIIEDSVLNQQAYLHGRANPETQKQQYCIAYLGARGSYSYLAASRYCQRRQVEMLDLGCQSFDEIVQAVESGHADYGFLPIENTSSGSINEVYDVLQHTSLSIVGETTIEVSHCLLGKPGCKLSDIKTVYAHPQPISQCSRYLSQHKDLRLEYCSSSAEAMEKVNQSADNSAAAIGSTEGGALYQLESIESGLANQKINQSRFIVVARKAVAVPEQLPAKTTLIMATGQKAGALVEALLVLKAHQLNMSKLESRPIPGTPWEEMFYLDIDANISSEAMQQGLKQLERITRFIKVLGCYPCETVKPTQLSNSQLLIEPSTSKAEVISTVSLDPSPYRFSKAYKAQASEIHCGPFTIGAGHIGAIAKVTLSKSLLQQESSQTALSAFERRVKQLKEAGFQAVILDGCHSLASAEAIIPKLRQTLHQYDLLCVIAIEQATDMPLATDNADMLFLTGKQMFNQALLTQAGTLPIPLFLERNDMASYEEFMAATETILSQGNQQLILCDSGIRTYNNANIPTLDLASLIQIKANSHLPIVINPCYAISEDALLLQTQGIKQLKADGLVLNCPLEEDKEHDSLALMADVVRELYR</sequence>
<dbReference type="CDD" id="cd04905">
    <property type="entry name" value="ACT_CM-PDT"/>
    <property type="match status" value="1"/>
</dbReference>
<protein>
    <submittedName>
        <fullName evidence="11">Chorismate mutase</fullName>
    </submittedName>
</protein>
<dbReference type="Gene3D" id="1.20.59.10">
    <property type="entry name" value="Chorismate mutase"/>
    <property type="match status" value="1"/>
</dbReference>
<dbReference type="Pfam" id="PF00800">
    <property type="entry name" value="PDT"/>
    <property type="match status" value="1"/>
</dbReference>
<keyword evidence="4" id="KW-0057">Aromatic amino acid biosynthesis</keyword>
<evidence type="ECO:0000256" key="6">
    <source>
        <dbReference type="ARBA" id="ARBA00023239"/>
    </source>
</evidence>
<evidence type="ECO:0000259" key="10">
    <source>
        <dbReference type="PROSITE" id="PS51671"/>
    </source>
</evidence>
<dbReference type="RefSeq" id="WP_023268197.1">
    <property type="nucleotide sequence ID" value="NZ_AXZL01000073.1"/>
</dbReference>
<feature type="domain" description="ACT" evidence="10">
    <location>
        <begin position="300"/>
        <end position="377"/>
    </location>
</feature>
<dbReference type="InterPro" id="IPR036263">
    <property type="entry name" value="Chorismate_II_sf"/>
</dbReference>
<dbReference type="PROSITE" id="PS51168">
    <property type="entry name" value="CHORISMATE_MUT_2"/>
    <property type="match status" value="1"/>
</dbReference>
<dbReference type="PANTHER" id="PTHR21022:SF19">
    <property type="entry name" value="PREPHENATE DEHYDRATASE-RELATED"/>
    <property type="match status" value="1"/>
</dbReference>
<dbReference type="Gene3D" id="3.20.20.70">
    <property type="entry name" value="Aldolase class I"/>
    <property type="match status" value="1"/>
</dbReference>
<evidence type="ECO:0000256" key="2">
    <source>
        <dbReference type="ARBA" id="ARBA00022605"/>
    </source>
</evidence>
<comment type="caution">
    <text evidence="11">The sequence shown here is derived from an EMBL/GenBank/DDBJ whole genome shotgun (WGS) entry which is preliminary data.</text>
</comment>
<evidence type="ECO:0000259" key="9">
    <source>
        <dbReference type="PROSITE" id="PS51171"/>
    </source>
</evidence>
<dbReference type="EMBL" id="AXZL01000073">
    <property type="protein sequence ID" value="ESE40152.1"/>
    <property type="molecule type" value="Genomic_DNA"/>
</dbReference>
<dbReference type="CDD" id="cd13631">
    <property type="entry name" value="PBP2_Ct-PDT_like"/>
    <property type="match status" value="1"/>
</dbReference>
<keyword evidence="5" id="KW-0584">Phenylalanine biosynthesis</keyword>
<dbReference type="InterPro" id="IPR018528">
    <property type="entry name" value="Preph_deHydtase_CS"/>
</dbReference>
<gene>
    <name evidence="11" type="ORF">SHD_3281</name>
</gene>
<dbReference type="Pfam" id="PF00793">
    <property type="entry name" value="DAHP_synth_1"/>
    <property type="match status" value="1"/>
</dbReference>
<dbReference type="Pfam" id="PF01817">
    <property type="entry name" value="CM_2"/>
    <property type="match status" value="1"/>
</dbReference>
<dbReference type="PROSITE" id="PS00858">
    <property type="entry name" value="PREPHENATE_DEHYDR_2"/>
    <property type="match status" value="1"/>
</dbReference>
<dbReference type="Gene3D" id="3.40.190.10">
    <property type="entry name" value="Periplasmic binding protein-like II"/>
    <property type="match status" value="2"/>
</dbReference>
<evidence type="ECO:0000313" key="11">
    <source>
        <dbReference type="EMBL" id="ESE40152.1"/>
    </source>
</evidence>
<dbReference type="InterPro" id="IPR001086">
    <property type="entry name" value="Preph_deHydtase"/>
</dbReference>
<dbReference type="Proteomes" id="UP000017548">
    <property type="component" value="Unassembled WGS sequence"/>
</dbReference>
<dbReference type="InterPro" id="IPR010952">
    <property type="entry name" value="CM_P_1"/>
</dbReference>
<keyword evidence="3" id="KW-0808">Transferase</keyword>
<evidence type="ECO:0000256" key="3">
    <source>
        <dbReference type="ARBA" id="ARBA00022679"/>
    </source>
</evidence>
<keyword evidence="2" id="KW-0028">Amino-acid biosynthesis</keyword>
<dbReference type="InterPro" id="IPR002701">
    <property type="entry name" value="CM_II_prokaryot"/>
</dbReference>
<feature type="domain" description="Prephenate dehydratase" evidence="9">
    <location>
        <begin position="106"/>
        <end position="286"/>
    </location>
</feature>
<proteinExistence type="predicted"/>
<evidence type="ECO:0000313" key="12">
    <source>
        <dbReference type="Proteomes" id="UP000017548"/>
    </source>
</evidence>
<dbReference type="SMART" id="SM00830">
    <property type="entry name" value="CM_2"/>
    <property type="match status" value="1"/>
</dbReference>
<evidence type="ECO:0000256" key="7">
    <source>
        <dbReference type="ARBA" id="ARBA00047848"/>
    </source>
</evidence>
<dbReference type="InterPro" id="IPR036979">
    <property type="entry name" value="CM_dom_sf"/>
</dbReference>
<comment type="catalytic activity">
    <reaction evidence="7">
        <text>prephenate + H(+) = 3-phenylpyruvate + CO2 + H2O</text>
        <dbReference type="Rhea" id="RHEA:21648"/>
        <dbReference type="ChEBI" id="CHEBI:15377"/>
        <dbReference type="ChEBI" id="CHEBI:15378"/>
        <dbReference type="ChEBI" id="CHEBI:16526"/>
        <dbReference type="ChEBI" id="CHEBI:18005"/>
        <dbReference type="ChEBI" id="CHEBI:29934"/>
        <dbReference type="EC" id="4.2.1.51"/>
    </reaction>
</comment>
<evidence type="ECO:0000256" key="1">
    <source>
        <dbReference type="ARBA" id="ARBA00004741"/>
    </source>
</evidence>
<dbReference type="InterPro" id="IPR013785">
    <property type="entry name" value="Aldolase_TIM"/>
</dbReference>
<feature type="domain" description="Chorismate mutase" evidence="8">
    <location>
        <begin position="1"/>
        <end position="92"/>
    </location>
</feature>
<dbReference type="InterPro" id="IPR002912">
    <property type="entry name" value="ACT_dom"/>
</dbReference>
<evidence type="ECO:0000256" key="5">
    <source>
        <dbReference type="ARBA" id="ARBA00023222"/>
    </source>
</evidence>
<dbReference type="Gene3D" id="3.30.70.260">
    <property type="match status" value="1"/>
</dbReference>
<dbReference type="PANTHER" id="PTHR21022">
    <property type="entry name" value="PREPHENATE DEHYDRATASE P PROTEIN"/>
    <property type="match status" value="1"/>
</dbReference>
<dbReference type="SUPFAM" id="SSF53850">
    <property type="entry name" value="Periplasmic binding protein-like II"/>
    <property type="match status" value="1"/>
</dbReference>
<organism evidence="11 12">
    <name type="scientific">Shewanella decolorationis S12</name>
    <dbReference type="NCBI Taxonomy" id="1353536"/>
    <lineage>
        <taxon>Bacteria</taxon>
        <taxon>Pseudomonadati</taxon>
        <taxon>Pseudomonadota</taxon>
        <taxon>Gammaproteobacteria</taxon>
        <taxon>Alteromonadales</taxon>
        <taxon>Shewanellaceae</taxon>
        <taxon>Shewanella</taxon>
    </lineage>
</organism>
<accession>A0ABN0PJB9</accession>
<dbReference type="SUPFAM" id="SSF48600">
    <property type="entry name" value="Chorismate mutase II"/>
    <property type="match status" value="1"/>
</dbReference>
<evidence type="ECO:0000256" key="4">
    <source>
        <dbReference type="ARBA" id="ARBA00023141"/>
    </source>
</evidence>
<dbReference type="NCBIfam" id="TIGR01797">
    <property type="entry name" value="CM_P_1"/>
    <property type="match status" value="1"/>
</dbReference>
<comment type="pathway">
    <text evidence="1">Amino-acid biosynthesis; L-phenylalanine biosynthesis; phenylpyruvate from prephenate: step 1/1.</text>
</comment>